<dbReference type="STRING" id="106549.A0A540NDZ4"/>
<evidence type="ECO:0000313" key="8">
    <source>
        <dbReference type="Proteomes" id="UP000315295"/>
    </source>
</evidence>
<comment type="subcellular location">
    <subcellularLocation>
        <location evidence="1">Nucleus</location>
    </subcellularLocation>
</comment>
<accession>A0A540NDZ4</accession>
<reference evidence="7 8" key="1">
    <citation type="journal article" date="2019" name="G3 (Bethesda)">
        <title>Sequencing of a Wild Apple (Malus baccata) Genome Unravels the Differences Between Cultivated and Wild Apple Species Regarding Disease Resistance and Cold Tolerance.</title>
        <authorList>
            <person name="Chen X."/>
        </authorList>
    </citation>
    <scope>NUCLEOTIDE SEQUENCE [LARGE SCALE GENOMIC DNA]</scope>
    <source>
        <strain evidence="8">cv. Shandingzi</strain>
        <tissue evidence="7">Leaves</tissue>
    </source>
</reference>
<keyword evidence="8" id="KW-1185">Reference proteome</keyword>
<dbReference type="PANTHER" id="PTHR33345:SF6">
    <property type="entry name" value="OS03G0747200 PROTEIN"/>
    <property type="match status" value="1"/>
</dbReference>
<sequence>MAGTVGGSIGLDSEYYCWRCDEKTNLVSYVTRLLLACESLDSRDDVEKILNFGICILRGSQKTSARDLLKRIEVAIEKVSSIRANKSDDKQLSIFTGTKTLHLRCVTREDRATWSEALLDAKDLFPRVFTSNDLVPSEDIVVSTEKLRLRLAQEGIGEPVIKDCESIMLLEVSELQNQMKGLQRKHVMLLESLRQIEIEKIELDTTVVDETKERESYGQGNGRFSGQLSFHYLNILLNSLFSHMRKLGKRLHGVEEIKTIK</sequence>
<dbReference type="GO" id="GO:0008270">
    <property type="term" value="F:zinc ion binding"/>
    <property type="evidence" value="ECO:0007669"/>
    <property type="project" value="UniProtKB-KW"/>
</dbReference>
<keyword evidence="4" id="KW-0862">Zinc</keyword>
<evidence type="ECO:0000313" key="7">
    <source>
        <dbReference type="EMBL" id="TQE08823.1"/>
    </source>
</evidence>
<dbReference type="Pfam" id="PF07227">
    <property type="entry name" value="PHD_Oberon"/>
    <property type="match status" value="1"/>
</dbReference>
<evidence type="ECO:0000256" key="3">
    <source>
        <dbReference type="ARBA" id="ARBA00022771"/>
    </source>
</evidence>
<feature type="domain" description="Oberon-like PHD finger" evidence="6">
    <location>
        <begin position="2"/>
        <end position="55"/>
    </location>
</feature>
<name>A0A540NDZ4_MALBA</name>
<evidence type="ECO:0000256" key="4">
    <source>
        <dbReference type="ARBA" id="ARBA00022833"/>
    </source>
</evidence>
<proteinExistence type="predicted"/>
<evidence type="ECO:0000256" key="2">
    <source>
        <dbReference type="ARBA" id="ARBA00022723"/>
    </source>
</evidence>
<organism evidence="7 8">
    <name type="scientific">Malus baccata</name>
    <name type="common">Siberian crab apple</name>
    <name type="synonym">Pyrus baccata</name>
    <dbReference type="NCBI Taxonomy" id="106549"/>
    <lineage>
        <taxon>Eukaryota</taxon>
        <taxon>Viridiplantae</taxon>
        <taxon>Streptophyta</taxon>
        <taxon>Embryophyta</taxon>
        <taxon>Tracheophyta</taxon>
        <taxon>Spermatophyta</taxon>
        <taxon>Magnoliopsida</taxon>
        <taxon>eudicotyledons</taxon>
        <taxon>Gunneridae</taxon>
        <taxon>Pentapetalae</taxon>
        <taxon>rosids</taxon>
        <taxon>fabids</taxon>
        <taxon>Rosales</taxon>
        <taxon>Rosaceae</taxon>
        <taxon>Amygdaloideae</taxon>
        <taxon>Maleae</taxon>
        <taxon>Malus</taxon>
    </lineage>
</organism>
<comment type="caution">
    <text evidence="7">The sequence shown here is derived from an EMBL/GenBank/DDBJ whole genome shotgun (WGS) entry which is preliminary data.</text>
</comment>
<keyword evidence="2" id="KW-0479">Metal-binding</keyword>
<evidence type="ECO:0000256" key="5">
    <source>
        <dbReference type="ARBA" id="ARBA00023242"/>
    </source>
</evidence>
<dbReference type="GO" id="GO:0005634">
    <property type="term" value="C:nucleus"/>
    <property type="evidence" value="ECO:0007669"/>
    <property type="project" value="UniProtKB-SubCell"/>
</dbReference>
<evidence type="ECO:0000259" key="6">
    <source>
        <dbReference type="Pfam" id="PF07227"/>
    </source>
</evidence>
<protein>
    <recommendedName>
        <fullName evidence="6">Oberon-like PHD finger domain-containing protein</fullName>
    </recommendedName>
</protein>
<keyword evidence="3" id="KW-0863">Zinc-finger</keyword>
<keyword evidence="5" id="KW-0539">Nucleus</keyword>
<dbReference type="AlphaFoldDB" id="A0A540NDZ4"/>
<gene>
    <name evidence="7" type="ORF">C1H46_005541</name>
</gene>
<dbReference type="PANTHER" id="PTHR33345">
    <property type="entry name" value="ADAPTER PROTEIN, PUTATIVE-RELATED"/>
    <property type="match status" value="1"/>
</dbReference>
<dbReference type="EMBL" id="VIEB01000064">
    <property type="protein sequence ID" value="TQE08823.1"/>
    <property type="molecule type" value="Genomic_DNA"/>
</dbReference>
<evidence type="ECO:0000256" key="1">
    <source>
        <dbReference type="ARBA" id="ARBA00004123"/>
    </source>
</evidence>
<dbReference type="Proteomes" id="UP000315295">
    <property type="component" value="Unassembled WGS sequence"/>
</dbReference>
<dbReference type="InterPro" id="IPR032881">
    <property type="entry name" value="Oberon-like_PHD"/>
</dbReference>